<gene>
    <name evidence="3" type="primary">LOC111004762</name>
</gene>
<evidence type="ECO:0000313" key="3">
    <source>
        <dbReference type="RefSeq" id="XP_022131632.1"/>
    </source>
</evidence>
<dbReference type="PANTHER" id="PTHR31170">
    <property type="entry name" value="BNAC04G53230D PROTEIN"/>
    <property type="match status" value="1"/>
</dbReference>
<keyword evidence="1" id="KW-0812">Transmembrane</keyword>
<dbReference type="AlphaFoldDB" id="A0A6J1BRK2"/>
<keyword evidence="2" id="KW-1185">Reference proteome</keyword>
<name>A0A6J1BRK2_MOMCH</name>
<accession>A0A6J1BRK2</accession>
<reference evidence="3" key="1">
    <citation type="submission" date="2025-08" db="UniProtKB">
        <authorList>
            <consortium name="RefSeq"/>
        </authorList>
    </citation>
    <scope>IDENTIFICATION</scope>
    <source>
        <strain evidence="3">OHB3-1</strain>
    </source>
</reference>
<dbReference type="Pfam" id="PF03140">
    <property type="entry name" value="DUF247"/>
    <property type="match status" value="2"/>
</dbReference>
<sequence>MEDNHIETHQQKNNDDACYGISNMDENNEVEETQGNSIHVVSIENRLKKLHPITEECSIYRVSKRLHNIHDTAFAPQAISIGPFHHGREELMAMEQLKLRFLHGYLRRVGMDVKAAFKIARDWETRARKCYAEPIDMKSEDFVTMMLVDGCFLVEFFIMGYEFSGSQTQYLGGWYIGVARLPKVPAREANHLVDLLSFYYAIPTVTISGNNNGQKWERPPTATQLKEAGVRFQKAIDWKHITDISFRDGVLKIPCFQITTSFETRVRNLLAFEHYYHLGRDKKCLQYFSFLDDLISTEKDVGLLVKAGIISNNIGGNHEDIAKLFNDMVKYGNISSSFYYYSQISLDLRKYCDTPWHRWKASLKRDYFNSPWTSISFLAATFLILLTVVQTLYSALQYPNK</sequence>
<dbReference type="OrthoDB" id="672127at2759"/>
<dbReference type="Proteomes" id="UP000504603">
    <property type="component" value="Unplaced"/>
</dbReference>
<dbReference type="PANTHER" id="PTHR31170:SF25">
    <property type="entry name" value="BNAA09G04570D PROTEIN"/>
    <property type="match status" value="1"/>
</dbReference>
<proteinExistence type="predicted"/>
<keyword evidence="1" id="KW-1133">Transmembrane helix</keyword>
<dbReference type="GeneID" id="111004762"/>
<keyword evidence="1" id="KW-0472">Membrane</keyword>
<organism evidence="2 3">
    <name type="scientific">Momordica charantia</name>
    <name type="common">Bitter gourd</name>
    <name type="synonym">Balsam pear</name>
    <dbReference type="NCBI Taxonomy" id="3673"/>
    <lineage>
        <taxon>Eukaryota</taxon>
        <taxon>Viridiplantae</taxon>
        <taxon>Streptophyta</taxon>
        <taxon>Embryophyta</taxon>
        <taxon>Tracheophyta</taxon>
        <taxon>Spermatophyta</taxon>
        <taxon>Magnoliopsida</taxon>
        <taxon>eudicotyledons</taxon>
        <taxon>Gunneridae</taxon>
        <taxon>Pentapetalae</taxon>
        <taxon>rosids</taxon>
        <taxon>fabids</taxon>
        <taxon>Cucurbitales</taxon>
        <taxon>Cucurbitaceae</taxon>
        <taxon>Momordiceae</taxon>
        <taxon>Momordica</taxon>
    </lineage>
</organism>
<dbReference type="RefSeq" id="XP_022131632.1">
    <property type="nucleotide sequence ID" value="XM_022275940.1"/>
</dbReference>
<evidence type="ECO:0000256" key="1">
    <source>
        <dbReference type="SAM" id="Phobius"/>
    </source>
</evidence>
<protein>
    <submittedName>
        <fullName evidence="3">UPF0481 protein At3g47200-like</fullName>
    </submittedName>
</protein>
<evidence type="ECO:0000313" key="2">
    <source>
        <dbReference type="Proteomes" id="UP000504603"/>
    </source>
</evidence>
<dbReference type="InterPro" id="IPR004158">
    <property type="entry name" value="DUF247_pln"/>
</dbReference>
<feature type="transmembrane region" description="Helical" evidence="1">
    <location>
        <begin position="372"/>
        <end position="396"/>
    </location>
</feature>
<dbReference type="KEGG" id="mcha:111004762"/>